<name>A0A0B4E861_9FLAO</name>
<gene>
    <name evidence="1" type="ORF">RM51_11620</name>
</gene>
<protein>
    <recommendedName>
        <fullName evidence="3">Lipoprotein</fullName>
    </recommendedName>
</protein>
<dbReference type="OrthoDB" id="1237875at2"/>
<evidence type="ECO:0000313" key="1">
    <source>
        <dbReference type="EMBL" id="KIC62818.1"/>
    </source>
</evidence>
<sequence>MKILYLSIFVLLISCSKSIEEKCFLKENDNYFKGYVEKEPYTVKQILDHKPDYLRIIDLKKYRSFQQDSLEYTKINRYSEDYWKQMETEFSDFNEKFLGQFYYSFKQTDGNVKYALGANNLGFWLLKIEKDKPSAYFLGLSFSHFYFNKFQQNPIVKDGFLRLEGSLVKIIKVPGLPGHDDYSAIEDGKLFTIDLKTLEQDSDEDGYNDIFEESFGLNPHNKDTDGDGITDFKDHNPLFKSEKNKFTDLYENMMSQHLGMVQEKLKDMSYFISAYESDCEYFQKVNPEYKVLIFSENKEKQPYYVRSTVIFGTIYSLIQKDKNDPQKFYIHEASGGSVNGYSAVWRNGKWVFNLISQTVS</sequence>
<dbReference type="RefSeq" id="WP_039369368.1">
    <property type="nucleotide sequence ID" value="NZ_JWTA01000008.1"/>
</dbReference>
<evidence type="ECO:0000313" key="2">
    <source>
        <dbReference type="Proteomes" id="UP000031167"/>
    </source>
</evidence>
<comment type="caution">
    <text evidence="1">The sequence shown here is derived from an EMBL/GenBank/DDBJ whole genome shotgun (WGS) entry which is preliminary data.</text>
</comment>
<proteinExistence type="predicted"/>
<dbReference type="AlphaFoldDB" id="A0A0B4E861"/>
<dbReference type="PROSITE" id="PS51257">
    <property type="entry name" value="PROKAR_LIPOPROTEIN"/>
    <property type="match status" value="1"/>
</dbReference>
<reference evidence="1 2" key="1">
    <citation type="submission" date="2014-12" db="EMBL/GenBank/DDBJ databases">
        <title>Genome sequencing of Chryseobacterium taiwanense TPW19.</title>
        <authorList>
            <person name="Tan P.W."/>
            <person name="Chan K.-G."/>
        </authorList>
    </citation>
    <scope>NUCLEOTIDE SEQUENCE [LARGE SCALE GENOMIC DNA]</scope>
    <source>
        <strain evidence="1 2">TPW19</strain>
    </source>
</reference>
<organism evidence="1 2">
    <name type="scientific">Chryseobacterium taiwanense</name>
    <dbReference type="NCBI Taxonomy" id="363331"/>
    <lineage>
        <taxon>Bacteria</taxon>
        <taxon>Pseudomonadati</taxon>
        <taxon>Bacteroidota</taxon>
        <taxon>Flavobacteriia</taxon>
        <taxon>Flavobacteriales</taxon>
        <taxon>Weeksellaceae</taxon>
        <taxon>Chryseobacterium group</taxon>
        <taxon>Chryseobacterium</taxon>
    </lineage>
</organism>
<evidence type="ECO:0008006" key="3">
    <source>
        <dbReference type="Google" id="ProtNLM"/>
    </source>
</evidence>
<accession>A0A0B4E861</accession>
<dbReference type="STRING" id="363331.RM51_11620"/>
<dbReference type="EMBL" id="JWTA01000008">
    <property type="protein sequence ID" value="KIC62818.1"/>
    <property type="molecule type" value="Genomic_DNA"/>
</dbReference>
<dbReference type="Proteomes" id="UP000031167">
    <property type="component" value="Unassembled WGS sequence"/>
</dbReference>
<keyword evidence="2" id="KW-1185">Reference proteome</keyword>